<protein>
    <submittedName>
        <fullName evidence="2">Unannotated protein</fullName>
    </submittedName>
</protein>
<keyword evidence="1" id="KW-1133">Transmembrane helix</keyword>
<keyword evidence="1" id="KW-0812">Transmembrane</keyword>
<feature type="transmembrane region" description="Helical" evidence="1">
    <location>
        <begin position="75"/>
        <end position="98"/>
    </location>
</feature>
<sequence length="105" mass="10616">MPISLSAAIPPPPTQIPIFDLPESSLIAGAKSGIANSIFDAVGISPTNSAPNKSAGIPIYPEPLGAFVKPDMKSITAAIALLASVTLTDMALPFLIFASGVKSAL</sequence>
<reference evidence="2" key="1">
    <citation type="submission" date="2020-05" db="EMBL/GenBank/DDBJ databases">
        <authorList>
            <person name="Chiriac C."/>
            <person name="Salcher M."/>
            <person name="Ghai R."/>
            <person name="Kavagutti S V."/>
        </authorList>
    </citation>
    <scope>NUCLEOTIDE SEQUENCE</scope>
</reference>
<gene>
    <name evidence="2" type="ORF">UFOPK3083_00863</name>
</gene>
<keyword evidence="1" id="KW-0472">Membrane</keyword>
<dbReference type="AlphaFoldDB" id="A0A6J6YSF6"/>
<proteinExistence type="predicted"/>
<organism evidence="2">
    <name type="scientific">freshwater metagenome</name>
    <dbReference type="NCBI Taxonomy" id="449393"/>
    <lineage>
        <taxon>unclassified sequences</taxon>
        <taxon>metagenomes</taxon>
        <taxon>ecological metagenomes</taxon>
    </lineage>
</organism>
<evidence type="ECO:0000313" key="2">
    <source>
        <dbReference type="EMBL" id="CAB4810178.1"/>
    </source>
</evidence>
<evidence type="ECO:0000256" key="1">
    <source>
        <dbReference type="SAM" id="Phobius"/>
    </source>
</evidence>
<dbReference type="EMBL" id="CAFAAT010000112">
    <property type="protein sequence ID" value="CAB4810178.1"/>
    <property type="molecule type" value="Genomic_DNA"/>
</dbReference>
<accession>A0A6J6YSF6</accession>
<name>A0A6J6YSF6_9ZZZZ</name>